<keyword evidence="5" id="KW-0479">Metal-binding</keyword>
<dbReference type="InterPro" id="IPR041505">
    <property type="entry name" value="Dis3_CSD2"/>
</dbReference>
<dbReference type="InterPro" id="IPR041093">
    <property type="entry name" value="Dis3l2-like_C"/>
</dbReference>
<dbReference type="AlphaFoldDB" id="A0A814B771"/>
<comment type="caution">
    <text evidence="11">The sequence shown here is derived from an EMBL/GenBank/DDBJ whole genome shotgun (WGS) entry which is preliminary data.</text>
</comment>
<dbReference type="GO" id="GO:0006402">
    <property type="term" value="P:mRNA catabolic process"/>
    <property type="evidence" value="ECO:0007669"/>
    <property type="project" value="TreeGrafter"/>
</dbReference>
<dbReference type="Pfam" id="PF17216">
    <property type="entry name" value="Rrp44_CSD1"/>
    <property type="match status" value="1"/>
</dbReference>
<dbReference type="GO" id="GO:0010587">
    <property type="term" value="P:miRNA catabolic process"/>
    <property type="evidence" value="ECO:0007669"/>
    <property type="project" value="TreeGrafter"/>
</dbReference>
<comment type="subcellular location">
    <subcellularLocation>
        <location evidence="1">Cytoplasm</location>
    </subcellularLocation>
</comment>
<name>A0A814B771_9BILA</name>
<dbReference type="Pfam" id="PF17877">
    <property type="entry name" value="Dis3l2_C_term"/>
    <property type="match status" value="1"/>
</dbReference>
<accession>A0A814B771</accession>
<dbReference type="GO" id="GO:0000932">
    <property type="term" value="C:P-body"/>
    <property type="evidence" value="ECO:0007669"/>
    <property type="project" value="TreeGrafter"/>
</dbReference>
<evidence type="ECO:0000256" key="4">
    <source>
        <dbReference type="ARBA" id="ARBA00022722"/>
    </source>
</evidence>
<reference evidence="11" key="1">
    <citation type="submission" date="2021-02" db="EMBL/GenBank/DDBJ databases">
        <authorList>
            <person name="Nowell W R."/>
        </authorList>
    </citation>
    <scope>NUCLEOTIDE SEQUENCE</scope>
    <source>
        <strain evidence="11">Ploen Becks lab</strain>
    </source>
</reference>
<dbReference type="SUPFAM" id="SSF50249">
    <property type="entry name" value="Nucleic acid-binding proteins"/>
    <property type="match status" value="2"/>
</dbReference>
<dbReference type="GO" id="GO:0008266">
    <property type="term" value="F:poly(U) RNA binding"/>
    <property type="evidence" value="ECO:0007669"/>
    <property type="project" value="UniProtKB-ARBA"/>
</dbReference>
<evidence type="ECO:0000256" key="8">
    <source>
        <dbReference type="ARBA" id="ARBA00022842"/>
    </source>
</evidence>
<dbReference type="Proteomes" id="UP000663879">
    <property type="component" value="Unassembled WGS sequence"/>
</dbReference>
<dbReference type="Gene3D" id="2.40.50.690">
    <property type="match status" value="1"/>
</dbReference>
<keyword evidence="4" id="KW-0540">Nuclease</keyword>
<proteinExistence type="inferred from homology"/>
<dbReference type="GO" id="GO:0000175">
    <property type="term" value="F:3'-5'-RNA exonuclease activity"/>
    <property type="evidence" value="ECO:0007669"/>
    <property type="project" value="TreeGrafter"/>
</dbReference>
<dbReference type="EMBL" id="CAJNOC010002308">
    <property type="protein sequence ID" value="CAF0925313.1"/>
    <property type="molecule type" value="Genomic_DNA"/>
</dbReference>
<evidence type="ECO:0000256" key="1">
    <source>
        <dbReference type="ARBA" id="ARBA00004496"/>
    </source>
</evidence>
<comment type="similarity">
    <text evidence="2">Belongs to the RNR ribonuclease family.</text>
</comment>
<keyword evidence="3" id="KW-0963">Cytoplasm</keyword>
<evidence type="ECO:0000256" key="7">
    <source>
        <dbReference type="ARBA" id="ARBA00022839"/>
    </source>
</evidence>
<keyword evidence="8" id="KW-0460">Magnesium</keyword>
<dbReference type="InterPro" id="IPR033771">
    <property type="entry name" value="Rrp44_CSD1"/>
</dbReference>
<evidence type="ECO:0000313" key="11">
    <source>
        <dbReference type="EMBL" id="CAF0925313.1"/>
    </source>
</evidence>
<organism evidence="11 12">
    <name type="scientific">Brachionus calyciflorus</name>
    <dbReference type="NCBI Taxonomy" id="104777"/>
    <lineage>
        <taxon>Eukaryota</taxon>
        <taxon>Metazoa</taxon>
        <taxon>Spiralia</taxon>
        <taxon>Gnathifera</taxon>
        <taxon>Rotifera</taxon>
        <taxon>Eurotatoria</taxon>
        <taxon>Monogononta</taxon>
        <taxon>Pseudotrocha</taxon>
        <taxon>Ploima</taxon>
        <taxon>Brachionidae</taxon>
        <taxon>Brachionus</taxon>
    </lineage>
</organism>
<dbReference type="Pfam" id="PF00773">
    <property type="entry name" value="RNB"/>
    <property type="match status" value="1"/>
</dbReference>
<dbReference type="PANTHER" id="PTHR23355">
    <property type="entry name" value="RIBONUCLEASE"/>
    <property type="match status" value="1"/>
</dbReference>
<gene>
    <name evidence="11" type="ORF">OXX778_LOCUS12607</name>
</gene>
<dbReference type="OrthoDB" id="372421at2759"/>
<dbReference type="InterPro" id="IPR001900">
    <property type="entry name" value="RNase_II/R"/>
</dbReference>
<dbReference type="PANTHER" id="PTHR23355:SF9">
    <property type="entry name" value="DIS3-LIKE EXONUCLEASE 2"/>
    <property type="match status" value="1"/>
</dbReference>
<keyword evidence="9" id="KW-0694">RNA-binding</keyword>
<evidence type="ECO:0000256" key="9">
    <source>
        <dbReference type="ARBA" id="ARBA00022884"/>
    </source>
</evidence>
<evidence type="ECO:0000313" key="12">
    <source>
        <dbReference type="Proteomes" id="UP000663879"/>
    </source>
</evidence>
<dbReference type="Pfam" id="PF17849">
    <property type="entry name" value="OB_Dis3"/>
    <property type="match status" value="1"/>
</dbReference>
<keyword evidence="6" id="KW-0378">Hydrolase</keyword>
<evidence type="ECO:0000256" key="3">
    <source>
        <dbReference type="ARBA" id="ARBA00022490"/>
    </source>
</evidence>
<dbReference type="InterPro" id="IPR050180">
    <property type="entry name" value="RNR_Ribonuclease"/>
</dbReference>
<dbReference type="Gene3D" id="2.40.50.140">
    <property type="entry name" value="Nucleic acid-binding proteins"/>
    <property type="match status" value="1"/>
</dbReference>
<protein>
    <recommendedName>
        <fullName evidence="10">RNB domain-containing protein</fullName>
    </recommendedName>
</protein>
<dbReference type="GO" id="GO:0046872">
    <property type="term" value="F:metal ion binding"/>
    <property type="evidence" value="ECO:0007669"/>
    <property type="project" value="UniProtKB-KW"/>
</dbReference>
<dbReference type="InterPro" id="IPR012340">
    <property type="entry name" value="NA-bd_OB-fold"/>
</dbReference>
<evidence type="ECO:0000256" key="5">
    <source>
        <dbReference type="ARBA" id="ARBA00022723"/>
    </source>
</evidence>
<evidence type="ECO:0000259" key="10">
    <source>
        <dbReference type="SMART" id="SM00955"/>
    </source>
</evidence>
<feature type="domain" description="RNB" evidence="10">
    <location>
        <begin position="244"/>
        <end position="580"/>
    </location>
</feature>
<keyword evidence="7" id="KW-0269">Exonuclease</keyword>
<dbReference type="SMART" id="SM00955">
    <property type="entry name" value="RNB"/>
    <property type="match status" value="1"/>
</dbReference>
<keyword evidence="12" id="KW-1185">Reference proteome</keyword>
<dbReference type="FunFam" id="2.40.50.700:FF:000003">
    <property type="entry name" value="DIS3-like exonuclease 2"/>
    <property type="match status" value="1"/>
</dbReference>
<dbReference type="Gene3D" id="2.40.50.700">
    <property type="match status" value="1"/>
</dbReference>
<sequence>MSSYYDEYWSDNLIQLGLKDGTLIKGNIRINIRKYDDSFLTDPNGGSDIYINGLKDRNRALNEQVVAVQIKKKSFWKIREHAFDKIIKEFDFELKNNKFKDFKKNKVETLHDLVQFCSSEMLEKIQDEWLQKTDKNKNHALFSPTDSRVPRMKIKMCQCPPDFYTNSKKYQNTLFICKIVDMPKESLYAIGELMCLVGEKGEIETETKAILIEKGFGFLEFSDEVIQSLPQTTWSIPDEEYKTRKNLRNVCVYTIDPATARDLDDALHCIQLEDDLFQIGVHIADVSYFVTEDSPIDKCASDRGTSVYLVQKVLPMLPRLLCEQMCSLCPSMDRLTFSVIWTIKSNGDIVDQWFGRTIINSVAKLNYDHVQNFIENPNEQSNQLPSIRQDFTLEHIKQSILNLHKVRPMRKKLNKSIKHLFVDVVFFNYFLLKDCESGLPLGFFVYEQKDSNILVEEFMLLANTAVAHHIYKKYSSKAIFHRHPLQKINQLNILVNEIKSNGFDFDSSTSKSIKQSLQAIKKKDPVAFQALTNQIAKTMQLAEYFCSGNNLSKEKYYHYGLAVPIYTHFTSPIRRYPVGNSCPSTYGIFTRYSARLCSERSSEMFFSLFVQERGPFEQDACVIQVNDHSFDVFIVNVGIKRRIYLDKLDIIKDNVIFVRDEFKVEMSFTWNSNEKLRQKITLFSQVKVILAKNDLDKLKFNITLKHPYEQSTCAKLSDKIEEIKEIINGYNNDEIIDGILQQLDYDPYTCE</sequence>
<evidence type="ECO:0000256" key="2">
    <source>
        <dbReference type="ARBA" id="ARBA00005785"/>
    </source>
</evidence>
<evidence type="ECO:0000256" key="6">
    <source>
        <dbReference type="ARBA" id="ARBA00022801"/>
    </source>
</evidence>